<organism evidence="2 3">
    <name type="scientific">Polycladomyces subterraneus</name>
    <dbReference type="NCBI Taxonomy" id="1016997"/>
    <lineage>
        <taxon>Bacteria</taxon>
        <taxon>Bacillati</taxon>
        <taxon>Bacillota</taxon>
        <taxon>Bacilli</taxon>
        <taxon>Bacillales</taxon>
        <taxon>Thermoactinomycetaceae</taxon>
        <taxon>Polycladomyces</taxon>
    </lineage>
</organism>
<dbReference type="RefSeq" id="WP_301240682.1">
    <property type="nucleotide sequence ID" value="NZ_JANRHH010000056.1"/>
</dbReference>
<feature type="region of interest" description="Disordered" evidence="1">
    <location>
        <begin position="37"/>
        <end position="56"/>
    </location>
</feature>
<gene>
    <name evidence="2" type="ORF">NWF35_16755</name>
</gene>
<dbReference type="Proteomes" id="UP001174196">
    <property type="component" value="Unassembled WGS sequence"/>
</dbReference>
<reference evidence="2" key="1">
    <citation type="submission" date="2022-08" db="EMBL/GenBank/DDBJ databases">
        <title>Polycladomyces zharkentsis sp. nov., a novel thermophilic CMC and starch-degrading bacterium isolated from a geothermal spring in Kazakhstan.</title>
        <authorList>
            <person name="Mashzhan A."/>
            <person name="Kistaubaeva A."/>
            <person name="Javier-Lopez R."/>
            <person name="Birkeland N.-K."/>
        </authorList>
    </citation>
    <scope>NUCLEOTIDE SEQUENCE</scope>
    <source>
        <strain evidence="2">KSR 13</strain>
    </source>
</reference>
<dbReference type="EMBL" id="JANRHH010000056">
    <property type="protein sequence ID" value="MDN4595510.1"/>
    <property type="molecule type" value="Genomic_DNA"/>
</dbReference>
<feature type="compositionally biased region" description="Basic and acidic residues" evidence="1">
    <location>
        <begin position="37"/>
        <end position="47"/>
    </location>
</feature>
<evidence type="ECO:0000313" key="3">
    <source>
        <dbReference type="Proteomes" id="UP001174196"/>
    </source>
</evidence>
<name>A0ABT8IRX7_9BACL</name>
<evidence type="ECO:0000256" key="1">
    <source>
        <dbReference type="SAM" id="MobiDB-lite"/>
    </source>
</evidence>
<keyword evidence="3" id="KW-1185">Reference proteome</keyword>
<protein>
    <submittedName>
        <fullName evidence="2">Uncharacterized protein</fullName>
    </submittedName>
</protein>
<sequence>MKDRYQKLEEYREAMDKGFKSVRIELEKIRHEIEHIKMDPKNHKAVGESKSNLPQS</sequence>
<proteinExistence type="predicted"/>
<evidence type="ECO:0000313" key="2">
    <source>
        <dbReference type="EMBL" id="MDN4595510.1"/>
    </source>
</evidence>
<comment type="caution">
    <text evidence="2">The sequence shown here is derived from an EMBL/GenBank/DDBJ whole genome shotgun (WGS) entry which is preliminary data.</text>
</comment>
<accession>A0ABT8IRX7</accession>